<feature type="compositionally biased region" description="Basic and acidic residues" evidence="6">
    <location>
        <begin position="104"/>
        <end position="113"/>
    </location>
</feature>
<dbReference type="VEuPathDB" id="FungiDB:PPTG_17258"/>
<keyword evidence="5" id="KW-0175">Coiled coil</keyword>
<protein>
    <recommendedName>
        <fullName evidence="7">Chromatin assembly factor 1 subunit A dimerization domain-containing protein</fullName>
    </recommendedName>
</protein>
<evidence type="ECO:0000256" key="1">
    <source>
        <dbReference type="ARBA" id="ARBA00004123"/>
    </source>
</evidence>
<evidence type="ECO:0000256" key="6">
    <source>
        <dbReference type="SAM" id="MobiDB-lite"/>
    </source>
</evidence>
<evidence type="ECO:0000313" key="8">
    <source>
        <dbReference type="EMBL" id="ETL27417.1"/>
    </source>
</evidence>
<feature type="region of interest" description="Disordered" evidence="6">
    <location>
        <begin position="58"/>
        <end position="205"/>
    </location>
</feature>
<feature type="compositionally biased region" description="Basic and acidic residues" evidence="6">
    <location>
        <begin position="557"/>
        <end position="602"/>
    </location>
</feature>
<dbReference type="GO" id="GO:0006334">
    <property type="term" value="P:nucleosome assembly"/>
    <property type="evidence" value="ECO:0007669"/>
    <property type="project" value="TreeGrafter"/>
</dbReference>
<evidence type="ECO:0000256" key="2">
    <source>
        <dbReference type="ARBA" id="ARBA00022763"/>
    </source>
</evidence>
<dbReference type="GO" id="GO:0006281">
    <property type="term" value="P:DNA repair"/>
    <property type="evidence" value="ECO:0007669"/>
    <property type="project" value="UniProtKB-KW"/>
</dbReference>
<organism evidence="8">
    <name type="scientific">Phytophthora nicotianae</name>
    <name type="common">Potato buckeye rot agent</name>
    <name type="synonym">Phytophthora parasitica</name>
    <dbReference type="NCBI Taxonomy" id="4792"/>
    <lineage>
        <taxon>Eukaryota</taxon>
        <taxon>Sar</taxon>
        <taxon>Stramenopiles</taxon>
        <taxon>Oomycota</taxon>
        <taxon>Peronosporomycetes</taxon>
        <taxon>Peronosporales</taxon>
        <taxon>Peronosporaceae</taxon>
        <taxon>Phytophthora</taxon>
    </lineage>
</organism>
<feature type="compositionally biased region" description="Acidic residues" evidence="6">
    <location>
        <begin position="754"/>
        <end position="784"/>
    </location>
</feature>
<reference evidence="8" key="1">
    <citation type="submission" date="2013-11" db="EMBL/GenBank/DDBJ databases">
        <title>The Genome Sequence of Phytophthora parasitica CJ05E6.</title>
        <authorList>
            <consortium name="The Broad Institute Genomics Platform"/>
            <person name="Russ C."/>
            <person name="Tyler B."/>
            <person name="Panabieres F."/>
            <person name="Shan W."/>
            <person name="Tripathy S."/>
            <person name="Grunwald N."/>
            <person name="Machado M."/>
            <person name="Johnson C.S."/>
            <person name="Arredondo F."/>
            <person name="Hong C."/>
            <person name="Coffey M."/>
            <person name="Young S.K."/>
            <person name="Zeng Q."/>
            <person name="Gargeya S."/>
            <person name="Fitzgerald M."/>
            <person name="Abouelleil A."/>
            <person name="Alvarado L."/>
            <person name="Chapman S.B."/>
            <person name="Gainer-Dewar J."/>
            <person name="Goldberg J."/>
            <person name="Griggs A."/>
            <person name="Gujja S."/>
            <person name="Hansen M."/>
            <person name="Howarth C."/>
            <person name="Imamovic A."/>
            <person name="Ireland A."/>
            <person name="Larimer J."/>
            <person name="McCowan C."/>
            <person name="Murphy C."/>
            <person name="Pearson M."/>
            <person name="Poon T.W."/>
            <person name="Priest M."/>
            <person name="Roberts A."/>
            <person name="Saif S."/>
            <person name="Shea T."/>
            <person name="Sykes S."/>
            <person name="Wortman J."/>
            <person name="Nusbaum C."/>
            <person name="Birren B."/>
        </authorList>
    </citation>
    <scope>NUCLEOTIDE SEQUENCE [LARGE SCALE GENOMIC DNA]</scope>
    <source>
        <strain evidence="8">CJ05E6</strain>
    </source>
</reference>
<feature type="compositionally biased region" description="Basic and acidic residues" evidence="6">
    <location>
        <begin position="1010"/>
        <end position="1021"/>
    </location>
</feature>
<accession>W2I1R3</accession>
<keyword evidence="3" id="KW-0234">DNA repair</keyword>
<feature type="compositionally biased region" description="Low complexity" evidence="6">
    <location>
        <begin position="942"/>
        <end position="983"/>
    </location>
</feature>
<feature type="coiled-coil region" evidence="5">
    <location>
        <begin position="495"/>
        <end position="522"/>
    </location>
</feature>
<evidence type="ECO:0000259" key="7">
    <source>
        <dbReference type="Pfam" id="PF12253"/>
    </source>
</evidence>
<feature type="compositionally biased region" description="Basic and acidic residues" evidence="6">
    <location>
        <begin position="901"/>
        <end position="926"/>
    </location>
</feature>
<dbReference type="GO" id="GO:0033186">
    <property type="term" value="C:CAF-1 complex"/>
    <property type="evidence" value="ECO:0007669"/>
    <property type="project" value="TreeGrafter"/>
</dbReference>
<feature type="region of interest" description="Disordered" evidence="6">
    <location>
        <begin position="901"/>
        <end position="1028"/>
    </location>
</feature>
<evidence type="ECO:0000256" key="4">
    <source>
        <dbReference type="ARBA" id="ARBA00023242"/>
    </source>
</evidence>
<dbReference type="Proteomes" id="UP000053864">
    <property type="component" value="Unassembled WGS sequence"/>
</dbReference>
<comment type="subcellular location">
    <subcellularLocation>
        <location evidence="1">Nucleus</location>
    </subcellularLocation>
</comment>
<dbReference type="AlphaFoldDB" id="W2I1R3"/>
<feature type="domain" description="Chromatin assembly factor 1 subunit A dimerization" evidence="7">
    <location>
        <begin position="713"/>
        <end position="782"/>
    </location>
</feature>
<proteinExistence type="predicted"/>
<dbReference type="PANTHER" id="PTHR15272">
    <property type="entry name" value="CHROMATIN ASSEMBLY FACTOR 1 SUBUNIT A CAF-1 SUBUNIT A"/>
    <property type="match status" value="1"/>
</dbReference>
<evidence type="ECO:0000256" key="3">
    <source>
        <dbReference type="ARBA" id="ARBA00023204"/>
    </source>
</evidence>
<feature type="compositionally biased region" description="Polar residues" evidence="6">
    <location>
        <begin position="89"/>
        <end position="103"/>
    </location>
</feature>
<dbReference type="GO" id="GO:0005634">
    <property type="term" value="C:nucleus"/>
    <property type="evidence" value="ECO:0007669"/>
    <property type="project" value="UniProtKB-SubCell"/>
</dbReference>
<feature type="compositionally biased region" description="Acidic residues" evidence="6">
    <location>
        <begin position="161"/>
        <end position="174"/>
    </location>
</feature>
<dbReference type="PANTHER" id="PTHR15272:SF0">
    <property type="entry name" value="CHROMATIN ASSEMBLY FACTOR 1 SUBUNIT A"/>
    <property type="match status" value="1"/>
</dbReference>
<feature type="compositionally biased region" description="Pro residues" evidence="6">
    <location>
        <begin position="999"/>
        <end position="1009"/>
    </location>
</feature>
<sequence length="1028" mass="113701">MGKVVLAPNRAKRTKRGGAASCREARRLCVCLQPLHRRHCRVNMVEQKKGTKQATMFSFFSPTKPGQESDENAADLEPKSVATKRPRSESSPAKTETNAANSTDKMESVDQKKATPVKPKARGRPKGKAKGKTKASPKAKAKPRKKRQPVRFVSPHAAMNSEDEDEDLDDDEDVFNTPEAKRARAELESGGDIVPAGAPISDDAIVDDSDVVDVSGNAITTETVADAQDTVEEAEAKESAAAGNVVDLTTAKTTSESTKTRGRTAAARSNKTAAKTPTKRQQKMKEKVAEAKPVPVEPLDPAIQARVDTYKLKTDELTRQYTELLQSEQESDVIMQEIYGAGLDRDLDVTVDHDKAQQALAETWQKLRDHAHASSTADAVVLPSSVEFPHEVKCLIVKGIQGKTMSLSAITSQLLALFKKDLEAEDVDMEATEITSSSDSEKLDNTAILAMEMEIKMLAQRTLYGVKPAKANIFEDTSVDALWVWEVGNLDKYFQDAAQKTIKRMRKNRKRLGQQLKALARVIQLLHQKPVDEAKVSAEEAKIGKFGFAVDTELQKAKTRETKVQEKRSATEEKKRHEKERQQAKEAKDEEKRKREREEQEQKAATSKKFKAFFESSKANDAGSSDAAIDITGDQDTAESSNVDRSKSTKIAQMDAAFSFVGSSSSGAVESSQLAIFSSLKGQRDATKKQAVELPLLGWSSRRHRDSKLGVMKLLQFYENSRPAYYGTYSTRSPVFRGGRRPLAQFAKFDYSVDSDDEWEEEEPGESLSDDDNDGEESDEDNLDYGDQWLAYEDEVDYMDGVDAEDDTMEHGEGPSSPTKHKLPSQLQKKRVKAKAVKPAKLETQILGPFWCLEESKDCTDHLSGLAGELLCEPVFESTMMRKAREYEEEQKRLEAVRLEQQRKKDQLQEQEKAKKKKVEQAKQKTETAACTEKQAGTAKNTTSQKATPQKPKTQKSPAKTPITSPSTTKTTSATSPSPAKPSGSQIDSFFKKMTGPVLVPPKPQQPKPQPEDNGKTKDGSVEIISVD</sequence>
<keyword evidence="4" id="KW-0539">Nucleus</keyword>
<dbReference type="InterPro" id="IPR022043">
    <property type="entry name" value="CAF1A_DD"/>
</dbReference>
<feature type="region of interest" description="Disordered" evidence="6">
    <location>
        <begin position="754"/>
        <end position="835"/>
    </location>
</feature>
<feature type="compositionally biased region" description="Basic residues" evidence="6">
    <location>
        <begin position="119"/>
        <end position="149"/>
    </location>
</feature>
<evidence type="ECO:0000256" key="5">
    <source>
        <dbReference type="SAM" id="Coils"/>
    </source>
</evidence>
<dbReference type="Pfam" id="PF12253">
    <property type="entry name" value="CAF1A_dimeriz"/>
    <property type="match status" value="1"/>
</dbReference>
<feature type="region of interest" description="Disordered" evidence="6">
    <location>
        <begin position="253"/>
        <end position="291"/>
    </location>
</feature>
<gene>
    <name evidence="8" type="ORF">L916_19028</name>
</gene>
<feature type="compositionally biased region" description="Acidic residues" evidence="6">
    <location>
        <begin position="792"/>
        <end position="808"/>
    </location>
</feature>
<name>W2I1R3_PHYNI</name>
<feature type="region of interest" description="Disordered" evidence="6">
    <location>
        <begin position="557"/>
        <end position="647"/>
    </location>
</feature>
<keyword evidence="2" id="KW-0227">DNA damage</keyword>
<feature type="compositionally biased region" description="Basic residues" evidence="6">
    <location>
        <begin position="819"/>
        <end position="835"/>
    </location>
</feature>
<dbReference type="EMBL" id="KI675950">
    <property type="protein sequence ID" value="ETL27417.1"/>
    <property type="molecule type" value="Genomic_DNA"/>
</dbReference>